<organism evidence="2 3">
    <name type="scientific">Streptomyces actuosus</name>
    <dbReference type="NCBI Taxonomy" id="1885"/>
    <lineage>
        <taxon>Bacteria</taxon>
        <taxon>Bacillati</taxon>
        <taxon>Actinomycetota</taxon>
        <taxon>Actinomycetes</taxon>
        <taxon>Kitasatosporales</taxon>
        <taxon>Streptomycetaceae</taxon>
        <taxon>Streptomyces</taxon>
    </lineage>
</organism>
<feature type="chain" id="PRO_5016014590" evidence="1">
    <location>
        <begin position="33"/>
        <end position="76"/>
    </location>
</feature>
<gene>
    <name evidence="2" type="ORF">DMT42_03815</name>
</gene>
<evidence type="ECO:0000256" key="1">
    <source>
        <dbReference type="SAM" id="SignalP"/>
    </source>
</evidence>
<protein>
    <submittedName>
        <fullName evidence="2">Uncharacterized protein</fullName>
    </submittedName>
</protein>
<keyword evidence="3" id="KW-1185">Reference proteome</keyword>
<dbReference type="AlphaFoldDB" id="A0A2U9NWV1"/>
<dbReference type="Proteomes" id="UP000247634">
    <property type="component" value="Chromosome"/>
</dbReference>
<keyword evidence="1" id="KW-0732">Signal</keyword>
<dbReference type="RefSeq" id="WP_110626460.1">
    <property type="nucleotide sequence ID" value="NZ_CP029788.1"/>
</dbReference>
<proteinExistence type="predicted"/>
<reference evidence="2 3" key="1">
    <citation type="submission" date="2018-06" db="EMBL/GenBank/DDBJ databases">
        <title>The complete genome sequence of a nosiheptide producer Streptomyces actuosus ATCC 25421: deducing the ability of producing a new class III lantibiotics.</title>
        <authorList>
            <person name="Liu W."/>
            <person name="Sun F."/>
            <person name="Hu Y."/>
        </authorList>
    </citation>
    <scope>NUCLEOTIDE SEQUENCE [LARGE SCALE GENOMIC DNA]</scope>
    <source>
        <strain evidence="2 3">ATCC 25421</strain>
    </source>
</reference>
<evidence type="ECO:0000313" key="3">
    <source>
        <dbReference type="Proteomes" id="UP000247634"/>
    </source>
</evidence>
<evidence type="ECO:0000313" key="2">
    <source>
        <dbReference type="EMBL" id="AWT41524.1"/>
    </source>
</evidence>
<sequence>MTRRNHPTWRLTIGLLMSALIGLGLLPAAAHAAPRALAASAAAETDLALGRPATASGIRAGYPAAQVTDGSRQTPW</sequence>
<feature type="signal peptide" evidence="1">
    <location>
        <begin position="1"/>
        <end position="32"/>
    </location>
</feature>
<dbReference type="EMBL" id="CP029788">
    <property type="protein sequence ID" value="AWT41524.1"/>
    <property type="molecule type" value="Genomic_DNA"/>
</dbReference>
<accession>A0A2U9NWV1</accession>
<dbReference type="KEGG" id="sact:DMT42_03815"/>
<name>A0A2U9NWV1_STRAS</name>